<dbReference type="Gene3D" id="1.20.1530.20">
    <property type="match status" value="1"/>
</dbReference>
<evidence type="ECO:0000259" key="7">
    <source>
        <dbReference type="Pfam" id="PF00999"/>
    </source>
</evidence>
<dbReference type="InterPro" id="IPR051843">
    <property type="entry name" value="CPA1_transporter"/>
</dbReference>
<dbReference type="AlphaFoldDB" id="A0AAV5U964"/>
<feature type="transmembrane region" description="Helical" evidence="6">
    <location>
        <begin position="275"/>
        <end position="295"/>
    </location>
</feature>
<accession>A0AAV5U964</accession>
<dbReference type="Proteomes" id="UP001432027">
    <property type="component" value="Unassembled WGS sequence"/>
</dbReference>
<comment type="similarity">
    <text evidence="2">Belongs to the monovalent cation:proton antiporter 1 (CPA1) transporter (TC 2.A.36) family.</text>
</comment>
<feature type="transmembrane region" description="Helical" evidence="6">
    <location>
        <begin position="123"/>
        <end position="144"/>
    </location>
</feature>
<feature type="non-terminal residue" evidence="8">
    <location>
        <position position="403"/>
    </location>
</feature>
<keyword evidence="3 6" id="KW-0812">Transmembrane</keyword>
<protein>
    <recommendedName>
        <fullName evidence="7">Cation/H+ exchanger transmembrane domain-containing protein</fullName>
    </recommendedName>
</protein>
<evidence type="ECO:0000256" key="6">
    <source>
        <dbReference type="SAM" id="Phobius"/>
    </source>
</evidence>
<dbReference type="EMBL" id="BTSX01000006">
    <property type="protein sequence ID" value="GMT03431.1"/>
    <property type="molecule type" value="Genomic_DNA"/>
</dbReference>
<feature type="transmembrane region" description="Helical" evidence="6">
    <location>
        <begin position="94"/>
        <end position="117"/>
    </location>
</feature>
<feature type="transmembrane region" description="Helical" evidence="6">
    <location>
        <begin position="375"/>
        <end position="395"/>
    </location>
</feature>
<comment type="caution">
    <text evidence="8">The sequence shown here is derived from an EMBL/GenBank/DDBJ whole genome shotgun (WGS) entry which is preliminary data.</text>
</comment>
<organism evidence="8 9">
    <name type="scientific">Pristionchus entomophagus</name>
    <dbReference type="NCBI Taxonomy" id="358040"/>
    <lineage>
        <taxon>Eukaryota</taxon>
        <taxon>Metazoa</taxon>
        <taxon>Ecdysozoa</taxon>
        <taxon>Nematoda</taxon>
        <taxon>Chromadorea</taxon>
        <taxon>Rhabditida</taxon>
        <taxon>Rhabditina</taxon>
        <taxon>Diplogasteromorpha</taxon>
        <taxon>Diplogasteroidea</taxon>
        <taxon>Neodiplogasteridae</taxon>
        <taxon>Pristionchus</taxon>
    </lineage>
</organism>
<dbReference type="Pfam" id="PF00999">
    <property type="entry name" value="Na_H_Exchanger"/>
    <property type="match status" value="1"/>
</dbReference>
<evidence type="ECO:0000256" key="5">
    <source>
        <dbReference type="ARBA" id="ARBA00023136"/>
    </source>
</evidence>
<reference evidence="8" key="1">
    <citation type="submission" date="2023-10" db="EMBL/GenBank/DDBJ databases">
        <title>Genome assembly of Pristionchus species.</title>
        <authorList>
            <person name="Yoshida K."/>
            <person name="Sommer R.J."/>
        </authorList>
    </citation>
    <scope>NUCLEOTIDE SEQUENCE</scope>
    <source>
        <strain evidence="8">RS0144</strain>
    </source>
</reference>
<dbReference type="InterPro" id="IPR038770">
    <property type="entry name" value="Na+/solute_symporter_sf"/>
</dbReference>
<proteinExistence type="inferred from homology"/>
<feature type="non-terminal residue" evidence="8">
    <location>
        <position position="1"/>
    </location>
</feature>
<feature type="domain" description="Cation/H+ exchanger transmembrane" evidence="7">
    <location>
        <begin position="18"/>
        <end position="394"/>
    </location>
</feature>
<keyword evidence="5 6" id="KW-0472">Membrane</keyword>
<keyword evidence="4 6" id="KW-1133">Transmembrane helix</keyword>
<gene>
    <name evidence="8" type="ORF">PENTCL1PPCAC_25605</name>
</gene>
<feature type="transmembrane region" description="Helical" evidence="6">
    <location>
        <begin position="6"/>
        <end position="23"/>
    </location>
</feature>
<comment type="subcellular location">
    <subcellularLocation>
        <location evidence="1">Membrane</location>
        <topology evidence="1">Multi-pass membrane protein</topology>
    </subcellularLocation>
</comment>
<dbReference type="GO" id="GO:0015297">
    <property type="term" value="F:antiporter activity"/>
    <property type="evidence" value="ECO:0007669"/>
    <property type="project" value="InterPro"/>
</dbReference>
<evidence type="ECO:0000313" key="8">
    <source>
        <dbReference type="EMBL" id="GMT03431.1"/>
    </source>
</evidence>
<evidence type="ECO:0000256" key="3">
    <source>
        <dbReference type="ARBA" id="ARBA00022692"/>
    </source>
</evidence>
<dbReference type="InterPro" id="IPR006153">
    <property type="entry name" value="Cation/H_exchanger_TM"/>
</dbReference>
<evidence type="ECO:0000256" key="4">
    <source>
        <dbReference type="ARBA" id="ARBA00022989"/>
    </source>
</evidence>
<dbReference type="PANTHER" id="PTHR31102:SF1">
    <property type="entry name" value="CATION_H+ EXCHANGER DOMAIN-CONTAINING PROTEIN"/>
    <property type="match status" value="1"/>
</dbReference>
<name>A0AAV5U964_9BILA</name>
<dbReference type="GO" id="GO:0016020">
    <property type="term" value="C:membrane"/>
    <property type="evidence" value="ECO:0007669"/>
    <property type="project" value="UniProtKB-SubCell"/>
</dbReference>
<keyword evidence="9" id="KW-1185">Reference proteome</keyword>
<evidence type="ECO:0000256" key="1">
    <source>
        <dbReference type="ARBA" id="ARBA00004141"/>
    </source>
</evidence>
<feature type="transmembrane region" description="Helical" evidence="6">
    <location>
        <begin position="224"/>
        <end position="255"/>
    </location>
</feature>
<dbReference type="GO" id="GO:1902600">
    <property type="term" value="P:proton transmembrane transport"/>
    <property type="evidence" value="ECO:0007669"/>
    <property type="project" value="InterPro"/>
</dbReference>
<dbReference type="PANTHER" id="PTHR31102">
    <property type="match status" value="1"/>
</dbReference>
<evidence type="ECO:0000313" key="9">
    <source>
        <dbReference type="Proteomes" id="UP001432027"/>
    </source>
</evidence>
<feature type="transmembrane region" description="Helical" evidence="6">
    <location>
        <begin position="156"/>
        <end position="182"/>
    </location>
</feature>
<feature type="transmembrane region" description="Helical" evidence="6">
    <location>
        <begin position="188"/>
        <end position="212"/>
    </location>
</feature>
<sequence length="403" mass="43111">EITPDYGNSAGTVILIVLASLALGRIIEWTNLPSLLGMLLAGIALRNIPLSIFAELTVPREWATVLRRASFVVILLRGALSLDGESLKKTKGACLRLSLLPCSVEAVVIALVSMLIFDISILFGLLLGFLLAAASPAVVVPSILKVAQDGYGSHLASMIIASCSLDDVYNISMFSVLLSIIFSTGDSILVTVIRAPIQVIAGCFLGGIVGYLGRFVQRESRFSLLLSTSLAIYFSCVYWHIDSCGTLAVLVAAFLAVKEWRKNQDCNSEQVNLRLLWDFLFQPLLFGLIGFDLQLDTLTWKLVLLGCAILAIGVTVRTIVAFFAVMGAGLTTKERAFVALSWPSKATVQAALATAAIDLANKGDYGDEYKAASNIVFSLAVLSILVTAPIGAILIRISAPILL</sequence>
<evidence type="ECO:0000256" key="2">
    <source>
        <dbReference type="ARBA" id="ARBA00007367"/>
    </source>
</evidence>
<feature type="transmembrane region" description="Helical" evidence="6">
    <location>
        <begin position="302"/>
        <end position="325"/>
    </location>
</feature>